<proteinExistence type="predicted"/>
<organism evidence="1 2">
    <name type="scientific">Trifolium pratense</name>
    <name type="common">Red clover</name>
    <dbReference type="NCBI Taxonomy" id="57577"/>
    <lineage>
        <taxon>Eukaryota</taxon>
        <taxon>Viridiplantae</taxon>
        <taxon>Streptophyta</taxon>
        <taxon>Embryophyta</taxon>
        <taxon>Tracheophyta</taxon>
        <taxon>Spermatophyta</taxon>
        <taxon>Magnoliopsida</taxon>
        <taxon>eudicotyledons</taxon>
        <taxon>Gunneridae</taxon>
        <taxon>Pentapetalae</taxon>
        <taxon>rosids</taxon>
        <taxon>fabids</taxon>
        <taxon>Fabales</taxon>
        <taxon>Fabaceae</taxon>
        <taxon>Papilionoideae</taxon>
        <taxon>50 kb inversion clade</taxon>
        <taxon>NPAAA clade</taxon>
        <taxon>Hologalegina</taxon>
        <taxon>IRL clade</taxon>
        <taxon>Trifolieae</taxon>
        <taxon>Trifolium</taxon>
    </lineage>
</organism>
<accession>A0ACB0IV78</accession>
<dbReference type="Proteomes" id="UP001177021">
    <property type="component" value="Unassembled WGS sequence"/>
</dbReference>
<dbReference type="EMBL" id="CASHSV030000002">
    <property type="protein sequence ID" value="CAJ2635821.1"/>
    <property type="molecule type" value="Genomic_DNA"/>
</dbReference>
<keyword evidence="2" id="KW-1185">Reference proteome</keyword>
<gene>
    <name evidence="1" type="ORF">MILVUS5_LOCUS6426</name>
</gene>
<sequence length="69" mass="8230">MMSQEGVYYFNMMGLSKKRKRWALLLGLTRNQRKEMRFFFNNMTYNNKGGSREAWNGTRRAAALQDEND</sequence>
<protein>
    <submittedName>
        <fullName evidence="1">Uncharacterized protein</fullName>
    </submittedName>
</protein>
<name>A0ACB0IV78_TRIPR</name>
<reference evidence="1" key="1">
    <citation type="submission" date="2023-10" db="EMBL/GenBank/DDBJ databases">
        <authorList>
            <person name="Rodriguez Cubillos JULIANA M."/>
            <person name="De Vega J."/>
        </authorList>
    </citation>
    <scope>NUCLEOTIDE SEQUENCE</scope>
</reference>
<comment type="caution">
    <text evidence="1">The sequence shown here is derived from an EMBL/GenBank/DDBJ whole genome shotgun (WGS) entry which is preliminary data.</text>
</comment>
<evidence type="ECO:0000313" key="1">
    <source>
        <dbReference type="EMBL" id="CAJ2635821.1"/>
    </source>
</evidence>
<evidence type="ECO:0000313" key="2">
    <source>
        <dbReference type="Proteomes" id="UP001177021"/>
    </source>
</evidence>